<dbReference type="InterPro" id="IPR023393">
    <property type="entry name" value="START-like_dom_sf"/>
</dbReference>
<dbReference type="Pfam" id="PF08327">
    <property type="entry name" value="AHSA1"/>
    <property type="match status" value="1"/>
</dbReference>
<proteinExistence type="inferred from homology"/>
<gene>
    <name evidence="3" type="ORF">JKJ07_00520</name>
</gene>
<evidence type="ECO:0000259" key="2">
    <source>
        <dbReference type="Pfam" id="PF08327"/>
    </source>
</evidence>
<protein>
    <submittedName>
        <fullName evidence="3">SRPBCC domain-containing protein</fullName>
    </submittedName>
</protein>
<evidence type="ECO:0000256" key="1">
    <source>
        <dbReference type="ARBA" id="ARBA00006817"/>
    </source>
</evidence>
<dbReference type="EMBL" id="JAENHO010000001">
    <property type="protein sequence ID" value="MBL7252783.1"/>
    <property type="molecule type" value="Genomic_DNA"/>
</dbReference>
<keyword evidence="4" id="KW-1185">Reference proteome</keyword>
<dbReference type="SUPFAM" id="SSF55961">
    <property type="entry name" value="Bet v1-like"/>
    <property type="match status" value="1"/>
</dbReference>
<comment type="similarity">
    <text evidence="1">Belongs to the AHA1 family.</text>
</comment>
<sequence>MNPDLDLSLQRIIRAPRAKIWQAWTDPAKFARWFMPAPSVLRVDRLEVRPGGGLVTRMSDDGVDFVPHLDAVFLLAEELERIVFTNALDSSWRPADAHPVPLTAEMTFADHPDGTDYRVLVRHGDPAARKRHEELGFAEGWGTVTEQLAAAVEAPGGQATR</sequence>
<organism evidence="3 4">
    <name type="scientific">Paractinoplanes lichenicola</name>
    <dbReference type="NCBI Taxonomy" id="2802976"/>
    <lineage>
        <taxon>Bacteria</taxon>
        <taxon>Bacillati</taxon>
        <taxon>Actinomycetota</taxon>
        <taxon>Actinomycetes</taxon>
        <taxon>Micromonosporales</taxon>
        <taxon>Micromonosporaceae</taxon>
        <taxon>Paractinoplanes</taxon>
    </lineage>
</organism>
<evidence type="ECO:0000313" key="3">
    <source>
        <dbReference type="EMBL" id="MBL7252783.1"/>
    </source>
</evidence>
<feature type="domain" description="Activator of Hsp90 ATPase homologue 1/2-like C-terminal" evidence="2">
    <location>
        <begin position="14"/>
        <end position="153"/>
    </location>
</feature>
<comment type="caution">
    <text evidence="3">The sequence shown here is derived from an EMBL/GenBank/DDBJ whole genome shotgun (WGS) entry which is preliminary data.</text>
</comment>
<accession>A0ABS1VDL5</accession>
<evidence type="ECO:0000313" key="4">
    <source>
        <dbReference type="Proteomes" id="UP000598996"/>
    </source>
</evidence>
<dbReference type="RefSeq" id="WP_202989140.1">
    <property type="nucleotide sequence ID" value="NZ_JAENHO010000001.1"/>
</dbReference>
<dbReference type="InterPro" id="IPR013538">
    <property type="entry name" value="ASHA1/2-like_C"/>
</dbReference>
<name>A0ABS1VDL5_9ACTN</name>
<reference evidence="3 4" key="1">
    <citation type="submission" date="2021-01" db="EMBL/GenBank/DDBJ databases">
        <title>Actinoplanes sp. nov. LDG1-01 isolated from lichen.</title>
        <authorList>
            <person name="Saeng-In P."/>
            <person name="Phongsopitanun W."/>
            <person name="Kanchanasin P."/>
            <person name="Yuki M."/>
            <person name="Kudo T."/>
            <person name="Ohkuma M."/>
            <person name="Tanasupawat S."/>
        </authorList>
    </citation>
    <scope>NUCLEOTIDE SEQUENCE [LARGE SCALE GENOMIC DNA]</scope>
    <source>
        <strain evidence="3 4">LDG1-01</strain>
    </source>
</reference>
<dbReference type="Proteomes" id="UP000598996">
    <property type="component" value="Unassembled WGS sequence"/>
</dbReference>
<dbReference type="Gene3D" id="3.30.530.20">
    <property type="match status" value="1"/>
</dbReference>